<dbReference type="SUPFAM" id="SSF55298">
    <property type="entry name" value="YjgF-like"/>
    <property type="match status" value="1"/>
</dbReference>
<protein>
    <submittedName>
        <fullName evidence="2">Uncharacterized protein</fullName>
    </submittedName>
</protein>
<keyword evidence="3" id="KW-1185">Reference proteome</keyword>
<reference evidence="2 3" key="1">
    <citation type="submission" date="2011-07" db="EMBL/GenBank/DDBJ databases">
        <authorList>
            <person name="Coyne R."/>
            <person name="Brami D."/>
            <person name="Johnson J."/>
            <person name="Hostetler J."/>
            <person name="Hannick L."/>
            <person name="Clark T."/>
            <person name="Cassidy-Hanley D."/>
            <person name="Inman J."/>
        </authorList>
    </citation>
    <scope>NUCLEOTIDE SEQUENCE [LARGE SCALE GENOMIC DNA]</scope>
    <source>
        <strain evidence="2 3">G5</strain>
    </source>
</reference>
<proteinExistence type="inferred from homology"/>
<dbReference type="NCBIfam" id="TIGR00004">
    <property type="entry name" value="Rid family detoxifying hydrolase"/>
    <property type="match status" value="1"/>
</dbReference>
<dbReference type="RefSeq" id="XP_004035611.1">
    <property type="nucleotide sequence ID" value="XM_004035563.1"/>
</dbReference>
<dbReference type="GO" id="GO:0019239">
    <property type="term" value="F:deaminase activity"/>
    <property type="evidence" value="ECO:0007669"/>
    <property type="project" value="TreeGrafter"/>
</dbReference>
<dbReference type="Gene3D" id="3.30.1330.40">
    <property type="entry name" value="RutC-like"/>
    <property type="match status" value="1"/>
</dbReference>
<dbReference type="FunFam" id="3.30.1330.40:FF:000001">
    <property type="entry name" value="L-PSP family endoribonuclease"/>
    <property type="match status" value="1"/>
</dbReference>
<dbReference type="OMA" id="GSYFKEP"/>
<organism evidence="2 3">
    <name type="scientific">Ichthyophthirius multifiliis</name>
    <name type="common">White spot disease agent</name>
    <name type="synonym">Ich</name>
    <dbReference type="NCBI Taxonomy" id="5932"/>
    <lineage>
        <taxon>Eukaryota</taxon>
        <taxon>Sar</taxon>
        <taxon>Alveolata</taxon>
        <taxon>Ciliophora</taxon>
        <taxon>Intramacronucleata</taxon>
        <taxon>Oligohymenophorea</taxon>
        <taxon>Hymenostomatida</taxon>
        <taxon>Ophryoglenina</taxon>
        <taxon>Ichthyophthirius</taxon>
    </lineage>
</organism>
<dbReference type="InParanoid" id="G0QRM6"/>
<dbReference type="InterPro" id="IPR006175">
    <property type="entry name" value="YjgF/YER057c/UK114"/>
</dbReference>
<dbReference type="GO" id="GO:0005829">
    <property type="term" value="C:cytosol"/>
    <property type="evidence" value="ECO:0007669"/>
    <property type="project" value="TreeGrafter"/>
</dbReference>
<dbReference type="CDD" id="cd00448">
    <property type="entry name" value="YjgF_YER057c_UK114_family"/>
    <property type="match status" value="1"/>
</dbReference>
<gene>
    <name evidence="2" type="ORF">IMG5_095210</name>
</gene>
<dbReference type="InterPro" id="IPR006056">
    <property type="entry name" value="RidA"/>
</dbReference>
<evidence type="ECO:0000256" key="1">
    <source>
        <dbReference type="ARBA" id="ARBA00010552"/>
    </source>
</evidence>
<dbReference type="STRING" id="857967.G0QRM6"/>
<dbReference type="InterPro" id="IPR035959">
    <property type="entry name" value="RutC-like_sf"/>
</dbReference>
<sequence>MQEDKTVKKIKPNELIQTINTDKAPKAIGPYSQGKVILSSAQLLYVSGQLSINPETSEFLHNDDVQLQTEQVLKNIQSILTEAGSDLDHVIKCNVFLDNMDNFLLFNQVYAKYFNFENKPARACIAVEGLPKKAKVEIECIAVIPQN</sequence>
<evidence type="ECO:0000313" key="2">
    <source>
        <dbReference type="EMBL" id="EGR32125.1"/>
    </source>
</evidence>
<dbReference type="PANTHER" id="PTHR11803">
    <property type="entry name" value="2-IMINOBUTANOATE/2-IMINOPROPANOATE DEAMINASE RIDA"/>
    <property type="match status" value="1"/>
</dbReference>
<dbReference type="GeneID" id="14908280"/>
<dbReference type="OrthoDB" id="309640at2759"/>
<evidence type="ECO:0000313" key="3">
    <source>
        <dbReference type="Proteomes" id="UP000008983"/>
    </source>
</evidence>
<dbReference type="AlphaFoldDB" id="G0QRM6"/>
<dbReference type="Pfam" id="PF01042">
    <property type="entry name" value="Ribonuc_L-PSP"/>
    <property type="match status" value="1"/>
</dbReference>
<accession>G0QRM6</accession>
<dbReference type="PANTHER" id="PTHR11803:SF39">
    <property type="entry name" value="2-IMINOBUTANOATE_2-IMINOPROPANOATE DEAMINASE"/>
    <property type="match status" value="1"/>
</dbReference>
<name>G0QRM6_ICHMU</name>
<dbReference type="eggNOG" id="KOG2317">
    <property type="taxonomic scope" value="Eukaryota"/>
</dbReference>
<comment type="similarity">
    <text evidence="1">Belongs to the RutC family.</text>
</comment>
<dbReference type="EMBL" id="GL983777">
    <property type="protein sequence ID" value="EGR32125.1"/>
    <property type="molecule type" value="Genomic_DNA"/>
</dbReference>
<dbReference type="Proteomes" id="UP000008983">
    <property type="component" value="Unassembled WGS sequence"/>
</dbReference>